<dbReference type="PANTHER" id="PTHR42716:SF1">
    <property type="entry name" value="SLL0471 PROTEIN"/>
    <property type="match status" value="1"/>
</dbReference>
<dbReference type="EMBL" id="LR215050">
    <property type="protein sequence ID" value="VEU82208.1"/>
    <property type="molecule type" value="Genomic_DNA"/>
</dbReference>
<dbReference type="InterPro" id="IPR036188">
    <property type="entry name" value="FAD/NAD-bd_sf"/>
</dbReference>
<reference evidence="1 2" key="1">
    <citation type="submission" date="2019-01" db="EMBL/GenBank/DDBJ databases">
        <authorList>
            <consortium name="Pathogen Informatics"/>
        </authorList>
    </citation>
    <scope>NUCLEOTIDE SEQUENCE [LARGE SCALE GENOMIC DNA]</scope>
    <source>
        <strain evidence="1 2">NCTC10172</strain>
    </source>
</reference>
<evidence type="ECO:0000313" key="1">
    <source>
        <dbReference type="EMBL" id="VEU82208.1"/>
    </source>
</evidence>
<gene>
    <name evidence="1" type="ORF">NCTC10172_00215</name>
</gene>
<dbReference type="PANTHER" id="PTHR42716">
    <property type="entry name" value="L-ASPARTATE OXIDASE"/>
    <property type="match status" value="1"/>
</dbReference>
<dbReference type="AlphaFoldDB" id="A0A449BIE2"/>
<organism evidence="1 2">
    <name type="scientific">Acholeplasma hippikon</name>
    <dbReference type="NCBI Taxonomy" id="264636"/>
    <lineage>
        <taxon>Bacteria</taxon>
        <taxon>Bacillati</taxon>
        <taxon>Mycoplasmatota</taxon>
        <taxon>Mollicutes</taxon>
        <taxon>Acholeplasmatales</taxon>
        <taxon>Acholeplasmataceae</taxon>
        <taxon>Acholeplasma</taxon>
    </lineage>
</organism>
<dbReference type="STRING" id="1408416.GCA_000702765_00770"/>
<dbReference type="SUPFAM" id="SSF51905">
    <property type="entry name" value="FAD/NAD(P)-binding domain"/>
    <property type="match status" value="1"/>
</dbReference>
<accession>A0A449BIE2</accession>
<evidence type="ECO:0000313" key="2">
    <source>
        <dbReference type="Proteomes" id="UP000290909"/>
    </source>
</evidence>
<dbReference type="InterPro" id="IPR005288">
    <property type="entry name" value="NadB"/>
</dbReference>
<dbReference type="GO" id="GO:0008734">
    <property type="term" value="F:L-aspartate oxidase activity"/>
    <property type="evidence" value="ECO:0007669"/>
    <property type="project" value="InterPro"/>
</dbReference>
<protein>
    <submittedName>
        <fullName evidence="1">FAD dependent oxidoreductase</fullName>
    </submittedName>
</protein>
<name>A0A449BIE2_9MOLU</name>
<dbReference type="GO" id="GO:0009435">
    <property type="term" value="P:NAD+ biosynthetic process"/>
    <property type="evidence" value="ECO:0007669"/>
    <property type="project" value="InterPro"/>
</dbReference>
<proteinExistence type="predicted"/>
<dbReference type="Pfam" id="PF12831">
    <property type="entry name" value="FAD_oxidored"/>
    <property type="match status" value="1"/>
</dbReference>
<dbReference type="Proteomes" id="UP000290909">
    <property type="component" value="Chromosome"/>
</dbReference>
<dbReference type="Gene3D" id="3.50.50.60">
    <property type="entry name" value="FAD/NAD(P)-binding domain"/>
    <property type="match status" value="1"/>
</dbReference>
<dbReference type="KEGG" id="ahk:NCTC10172_00215"/>
<sequence length="525" mass="60082">MNRNYDAVVIGGSLGGIMAAYALSKEGIKTLLVEQYHWIGGQLTSQGVPSDEHNYIEFTGATKTYRKFREDIRSYYRNHPDIIDELKTKEIFNPGNGWVSKNSSDPRVSLKFLEELLNPFIESGILTLMTDTKLIGAEASEDTVYNVLLKNDTEEFIVEAKYFLDATDTGELLPLTNTAYVTGAESFDETNEPHAAKEKDPYDMQPITWTAAVGYDENNTIVMEKPALYDYFKSYIMPFNESILSWYAAGLDQGSKREFSMFAEGPYENTPDMFKYRQVIEKNHFKRGVNASVMLINWPQNDYILGNIFDDENALYHQYKAKQLTLSLVYWLYSEARRDDGKGFGYKEIFLVPEVLGTKDGLAMAPYIRESRRIKALYTIKEQDINKRYAKKAPDFRDSVGIGHYHIDLHMTTKTKTYFFDETYPFQIPLGALIPLKTKNLIASCKNIGTTHVTNGCYRLHPVEWNIGESAGYLVAYCLKNNVTPKEVYENDTLLKDYQNLLEASGILLKWPESVLGEFEEWAHI</sequence>
<keyword evidence="2" id="KW-1185">Reference proteome</keyword>